<dbReference type="OrthoDB" id="9794671at2"/>
<sequence>MRRMVFIAASLISMILVVPSLFVVFMNHDEDASSVQEVVVSQTEKAYAAHEKKEEPTKEEETAINIHVYRSNLEKIETVSLESYVAGVVASEMPASYAPEALKAQALSARTIIIDRLLNKKGDQKLPKGADVTDTVSHQVYKNQEELQEQWGQDFSAYWQKVTDAVKATENQLLTYEGKPIMAAFFSTSNGYTENAKDYWESDLPYLRSVESAWDQSSPRYTKEVTIPIKKFEELLGVSLPQDGSVGTIVSRTDSGRVEKVEVNDHIFTGRELREMLSLDSTDFNWYIHGKEVVIQTKGWGHGIGLSQFGANAMALEGKTYEEIVKHYYTGVEVTEAKPFLQSLSSQ</sequence>
<evidence type="ECO:0000313" key="2">
    <source>
        <dbReference type="EMBL" id="SDB86677.1"/>
    </source>
</evidence>
<dbReference type="Pfam" id="PF08486">
    <property type="entry name" value="SpoIID"/>
    <property type="match status" value="1"/>
</dbReference>
<proteinExistence type="predicted"/>
<dbReference type="GO" id="GO:0030288">
    <property type="term" value="C:outer membrane-bounded periplasmic space"/>
    <property type="evidence" value="ECO:0007669"/>
    <property type="project" value="TreeGrafter"/>
</dbReference>
<dbReference type="AlphaFoldDB" id="A0A1G6GXB6"/>
<dbReference type="NCBIfam" id="TIGR02870">
    <property type="entry name" value="spore_II_D"/>
    <property type="match status" value="1"/>
</dbReference>
<reference evidence="3" key="1">
    <citation type="submission" date="2016-09" db="EMBL/GenBank/DDBJ databases">
        <authorList>
            <person name="Varghese N."/>
            <person name="Submissions S."/>
        </authorList>
    </citation>
    <scope>NUCLEOTIDE SEQUENCE [LARGE SCALE GENOMIC DNA]</scope>
    <source>
        <strain evidence="3">25nlg</strain>
    </source>
</reference>
<dbReference type="InterPro" id="IPR013693">
    <property type="entry name" value="SpoIID/LytB_N"/>
</dbReference>
<dbReference type="GO" id="GO:0030435">
    <property type="term" value="P:sporulation resulting in formation of a cellular spore"/>
    <property type="evidence" value="ECO:0007669"/>
    <property type="project" value="InterPro"/>
</dbReference>
<dbReference type="InterPro" id="IPR051922">
    <property type="entry name" value="Bact_Sporulation_Assoc"/>
</dbReference>
<dbReference type="PANTHER" id="PTHR30032">
    <property type="entry name" value="N-ACETYLMURAMOYL-L-ALANINE AMIDASE-RELATED"/>
    <property type="match status" value="1"/>
</dbReference>
<dbReference type="STRING" id="1464122.SAMN05421737_102133"/>
<feature type="domain" description="Sporulation stage II protein D amidase enhancer LytB N-terminal" evidence="1">
    <location>
        <begin position="69"/>
        <end position="176"/>
    </location>
</feature>
<keyword evidence="3" id="KW-1185">Reference proteome</keyword>
<organism evidence="2 3">
    <name type="scientific">Shouchella lonarensis</name>
    <dbReference type="NCBI Taxonomy" id="1464122"/>
    <lineage>
        <taxon>Bacteria</taxon>
        <taxon>Bacillati</taxon>
        <taxon>Bacillota</taxon>
        <taxon>Bacilli</taxon>
        <taxon>Bacillales</taxon>
        <taxon>Bacillaceae</taxon>
        <taxon>Shouchella</taxon>
    </lineage>
</organism>
<name>A0A1G6GXB6_9BACI</name>
<dbReference type="EMBL" id="FMYM01000002">
    <property type="protein sequence ID" value="SDB86677.1"/>
    <property type="molecule type" value="Genomic_DNA"/>
</dbReference>
<dbReference type="RefSeq" id="WP_090774712.1">
    <property type="nucleotide sequence ID" value="NZ_FMYM01000002.1"/>
</dbReference>
<dbReference type="NCBIfam" id="TIGR02669">
    <property type="entry name" value="SpoIID_LytB"/>
    <property type="match status" value="1"/>
</dbReference>
<evidence type="ECO:0000259" key="1">
    <source>
        <dbReference type="Pfam" id="PF08486"/>
    </source>
</evidence>
<evidence type="ECO:0000313" key="3">
    <source>
        <dbReference type="Proteomes" id="UP000242662"/>
    </source>
</evidence>
<dbReference type="PANTHER" id="PTHR30032:SF4">
    <property type="entry name" value="AMIDASE ENHANCER"/>
    <property type="match status" value="1"/>
</dbReference>
<protein>
    <submittedName>
        <fullName evidence="2">Stage II sporulation protein D</fullName>
    </submittedName>
</protein>
<dbReference type="Proteomes" id="UP000242662">
    <property type="component" value="Unassembled WGS sequence"/>
</dbReference>
<accession>A0A1G6GXB6</accession>
<dbReference type="InterPro" id="IPR013486">
    <property type="entry name" value="SpoIID/LytB"/>
</dbReference>
<dbReference type="InterPro" id="IPR014225">
    <property type="entry name" value="Spore_II_D_firmicutes"/>
</dbReference>
<gene>
    <name evidence="2" type="ORF">SAMN05421737_102133</name>
</gene>